<evidence type="ECO:0000313" key="3">
    <source>
        <dbReference type="EMBL" id="CEM06991.1"/>
    </source>
</evidence>
<dbReference type="Pfam" id="PF12796">
    <property type="entry name" value="Ank_2"/>
    <property type="match status" value="1"/>
</dbReference>
<dbReference type="InterPro" id="IPR002110">
    <property type="entry name" value="Ankyrin_rpt"/>
</dbReference>
<keyword evidence="1" id="KW-0677">Repeat</keyword>
<dbReference type="InParanoid" id="A0A0G4F430"/>
<dbReference type="Gene3D" id="1.25.40.20">
    <property type="entry name" value="Ankyrin repeat-containing domain"/>
    <property type="match status" value="1"/>
</dbReference>
<keyword evidence="4" id="KW-1185">Reference proteome</keyword>
<sequence length="227" mass="25019">MASTITGPPSAVSPAQIKLVVPQEQTAFPVQQPSVKTSPSPPQPQIKHTDIFEAVKAADEQSVRLLIERDGKDILDKRERDKYNFEFTPFLKAAQKGEVGVMSVMYASKPDVLQQTETKEGATPFIYAAGNGHVDVLKALYAKRKNLLTQTDKEGDTALHGAVLWGKSAAVFQLLEWGGGALLDITNNKLISSQQGLTPWFWAANRPEIRKIMRPYKPASGPCWMIM</sequence>
<dbReference type="OrthoDB" id="341259at2759"/>
<protein>
    <submittedName>
        <fullName evidence="3">Uncharacterized protein</fullName>
    </submittedName>
</protein>
<dbReference type="VEuPathDB" id="CryptoDB:Vbra_4141"/>
<dbReference type="AlphaFoldDB" id="A0A0G4F430"/>
<dbReference type="EMBL" id="CDMY01000374">
    <property type="protein sequence ID" value="CEM06991.1"/>
    <property type="molecule type" value="Genomic_DNA"/>
</dbReference>
<dbReference type="SMART" id="SM00248">
    <property type="entry name" value="ANK"/>
    <property type="match status" value="4"/>
</dbReference>
<accession>A0A0G4F430</accession>
<dbReference type="PANTHER" id="PTHR24198">
    <property type="entry name" value="ANKYRIN REPEAT AND PROTEIN KINASE DOMAIN-CONTAINING PROTEIN"/>
    <property type="match status" value="1"/>
</dbReference>
<dbReference type="SUPFAM" id="SSF48403">
    <property type="entry name" value="Ankyrin repeat"/>
    <property type="match status" value="1"/>
</dbReference>
<dbReference type="PANTHER" id="PTHR24198:SF165">
    <property type="entry name" value="ANKYRIN REPEAT-CONTAINING PROTEIN-RELATED"/>
    <property type="match status" value="1"/>
</dbReference>
<dbReference type="STRING" id="1169540.A0A0G4F430"/>
<organism evidence="3 4">
    <name type="scientific">Vitrella brassicaformis (strain CCMP3155)</name>
    <dbReference type="NCBI Taxonomy" id="1169540"/>
    <lineage>
        <taxon>Eukaryota</taxon>
        <taxon>Sar</taxon>
        <taxon>Alveolata</taxon>
        <taxon>Colpodellida</taxon>
        <taxon>Vitrellaceae</taxon>
        <taxon>Vitrella</taxon>
    </lineage>
</organism>
<evidence type="ECO:0000256" key="1">
    <source>
        <dbReference type="ARBA" id="ARBA00022737"/>
    </source>
</evidence>
<dbReference type="Proteomes" id="UP000041254">
    <property type="component" value="Unassembled WGS sequence"/>
</dbReference>
<proteinExistence type="predicted"/>
<dbReference type="InterPro" id="IPR036770">
    <property type="entry name" value="Ankyrin_rpt-contain_sf"/>
</dbReference>
<reference evidence="3 4" key="1">
    <citation type="submission" date="2014-11" db="EMBL/GenBank/DDBJ databases">
        <authorList>
            <person name="Zhu J."/>
            <person name="Qi W."/>
            <person name="Song R."/>
        </authorList>
    </citation>
    <scope>NUCLEOTIDE SEQUENCE [LARGE SCALE GENOMIC DNA]</scope>
</reference>
<evidence type="ECO:0000313" key="4">
    <source>
        <dbReference type="Proteomes" id="UP000041254"/>
    </source>
</evidence>
<gene>
    <name evidence="3" type="ORF">Vbra_4141</name>
</gene>
<name>A0A0G4F430_VITBC</name>
<evidence type="ECO:0000256" key="2">
    <source>
        <dbReference type="ARBA" id="ARBA00023043"/>
    </source>
</evidence>
<keyword evidence="2" id="KW-0040">ANK repeat</keyword>
<dbReference type="PhylomeDB" id="A0A0G4F430"/>